<dbReference type="AlphaFoldDB" id="A0A9B0TW98"/>
<evidence type="ECO:0000256" key="3">
    <source>
        <dbReference type="ARBA" id="ARBA00007402"/>
    </source>
</evidence>
<reference evidence="12" key="1">
    <citation type="submission" date="2025-08" db="UniProtKB">
        <authorList>
            <consortium name="RefSeq"/>
        </authorList>
    </citation>
    <scope>IDENTIFICATION</scope>
    <source>
        <tissue evidence="12">Spleen</tissue>
    </source>
</reference>
<feature type="chain" id="PRO_5038404106" description="Apolipoprotein C-IV" evidence="10">
    <location>
        <begin position="28"/>
        <end position="124"/>
    </location>
</feature>
<comment type="similarity">
    <text evidence="3">Belongs to the apolipoprotein C4 family.</text>
</comment>
<dbReference type="GO" id="GO:0006869">
    <property type="term" value="P:lipid transport"/>
    <property type="evidence" value="ECO:0007669"/>
    <property type="project" value="UniProtKB-KW"/>
</dbReference>
<dbReference type="Pfam" id="PF15119">
    <property type="entry name" value="APOC4"/>
    <property type="match status" value="1"/>
</dbReference>
<dbReference type="InterPro" id="IPR028120">
    <property type="entry name" value="APOC4"/>
</dbReference>
<keyword evidence="6" id="KW-0964">Secreted</keyword>
<gene>
    <name evidence="12" type="primary">APOC4</name>
</gene>
<dbReference type="GO" id="GO:0034364">
    <property type="term" value="C:high-density lipoprotein particle"/>
    <property type="evidence" value="ECO:0007669"/>
    <property type="project" value="TreeGrafter"/>
</dbReference>
<evidence type="ECO:0000313" key="12">
    <source>
        <dbReference type="RefSeq" id="XP_006871542.1"/>
    </source>
</evidence>
<evidence type="ECO:0000256" key="4">
    <source>
        <dbReference type="ARBA" id="ARBA00013939"/>
    </source>
</evidence>
<evidence type="ECO:0000256" key="9">
    <source>
        <dbReference type="ARBA" id="ARBA00031172"/>
    </source>
</evidence>
<dbReference type="Proteomes" id="UP000504623">
    <property type="component" value="Unplaced"/>
</dbReference>
<dbReference type="GeneID" id="102831153"/>
<dbReference type="OrthoDB" id="9449255at2759"/>
<dbReference type="RefSeq" id="XP_006871542.1">
    <property type="nucleotide sequence ID" value="XM_006871480.1"/>
</dbReference>
<keyword evidence="8" id="KW-0445">Lipid transport</keyword>
<accession>A0A9B0TW98</accession>
<evidence type="ECO:0000313" key="11">
    <source>
        <dbReference type="Proteomes" id="UP000504623"/>
    </source>
</evidence>
<evidence type="ECO:0000256" key="2">
    <source>
        <dbReference type="ARBA" id="ARBA00004613"/>
    </source>
</evidence>
<dbReference type="CTD" id="346"/>
<comment type="function">
    <text evidence="1">May participate in lipoprotein metabolism.</text>
</comment>
<keyword evidence="5" id="KW-0813">Transport</keyword>
<evidence type="ECO:0000256" key="7">
    <source>
        <dbReference type="ARBA" id="ARBA00022729"/>
    </source>
</evidence>
<evidence type="ECO:0000256" key="5">
    <source>
        <dbReference type="ARBA" id="ARBA00022448"/>
    </source>
</evidence>
<dbReference type="GO" id="GO:0070328">
    <property type="term" value="P:triglyceride homeostasis"/>
    <property type="evidence" value="ECO:0007669"/>
    <property type="project" value="TreeGrafter"/>
</dbReference>
<keyword evidence="7 10" id="KW-0732">Signal</keyword>
<name>A0A9B0TW98_CHRAS</name>
<comment type="subcellular location">
    <subcellularLocation>
        <location evidence="2">Secreted</location>
    </subcellularLocation>
</comment>
<dbReference type="GO" id="GO:0034361">
    <property type="term" value="C:very-low-density lipoprotein particle"/>
    <property type="evidence" value="ECO:0007669"/>
    <property type="project" value="TreeGrafter"/>
</dbReference>
<dbReference type="PANTHER" id="PTHR32288">
    <property type="entry name" value="APOLIPOPROTEIN C-IV"/>
    <property type="match status" value="1"/>
</dbReference>
<feature type="signal peptide" evidence="10">
    <location>
        <begin position="1"/>
        <end position="27"/>
    </location>
</feature>
<dbReference type="PANTHER" id="PTHR32288:SF0">
    <property type="entry name" value="APOLIPOPROTEIN C-IV"/>
    <property type="match status" value="1"/>
</dbReference>
<keyword evidence="11" id="KW-1185">Reference proteome</keyword>
<evidence type="ECO:0000256" key="8">
    <source>
        <dbReference type="ARBA" id="ARBA00023055"/>
    </source>
</evidence>
<protein>
    <recommendedName>
        <fullName evidence="4">Apolipoprotein C-IV</fullName>
    </recommendedName>
    <alternativeName>
        <fullName evidence="9">Apolipoprotein C4</fullName>
    </alternativeName>
</protein>
<dbReference type="GO" id="GO:0010890">
    <property type="term" value="P:positive regulation of triglyceride storage"/>
    <property type="evidence" value="ECO:0007669"/>
    <property type="project" value="TreeGrafter"/>
</dbReference>
<organism evidence="11 12">
    <name type="scientific">Chrysochloris asiatica</name>
    <name type="common">Cape golden mole</name>
    <dbReference type="NCBI Taxonomy" id="185453"/>
    <lineage>
        <taxon>Eukaryota</taxon>
        <taxon>Metazoa</taxon>
        <taxon>Chordata</taxon>
        <taxon>Craniata</taxon>
        <taxon>Vertebrata</taxon>
        <taxon>Euteleostomi</taxon>
        <taxon>Mammalia</taxon>
        <taxon>Eutheria</taxon>
        <taxon>Afrotheria</taxon>
        <taxon>Chrysochloridae</taxon>
        <taxon>Chrysochlorinae</taxon>
        <taxon>Chrysochloris</taxon>
    </lineage>
</organism>
<evidence type="ECO:0000256" key="1">
    <source>
        <dbReference type="ARBA" id="ARBA00003688"/>
    </source>
</evidence>
<sequence length="124" mass="14152">MSLPACKPRVLAPLCFCLLALVCVGVCQDEGPSGTPGSLTPRLEGSRWSQMQNKMKEMVTRTRDKWQHFWSPEGFRGFLQTYYDDHLRGLGTRTKTWLHNSKEAVLDKAHSLCPKIICKDKDRD</sequence>
<proteinExistence type="inferred from homology"/>
<evidence type="ECO:0000256" key="6">
    <source>
        <dbReference type="ARBA" id="ARBA00022525"/>
    </source>
</evidence>
<evidence type="ECO:0000256" key="10">
    <source>
        <dbReference type="SAM" id="SignalP"/>
    </source>
</evidence>